<dbReference type="Gene3D" id="2.160.20.80">
    <property type="entry name" value="E3 ubiquitin-protein ligase SopA"/>
    <property type="match status" value="1"/>
</dbReference>
<sequence length="175" mass="19525">MEKKIKLDHNTLNSILEKQCLYHTSEGKLGKLADLSAYIIEEFDFSQMHLSDIIAIGSVFIRCKFINCELYGTIFDESKFITVNFKNSNLGKAQFYGVEAKNACFDDTNCSSAEFDESNLSGATFRNANLRGTSFTDCDLSNAVFDGADLEYASIVNNIEYGTSWKNVKAINIVS</sequence>
<dbReference type="PANTHER" id="PTHR47485:SF1">
    <property type="entry name" value="THYLAKOID LUMENAL 17.4 KDA PROTEIN, CHLOROPLASTIC"/>
    <property type="match status" value="1"/>
</dbReference>
<proteinExistence type="predicted"/>
<dbReference type="Pfam" id="PF13599">
    <property type="entry name" value="Pentapeptide_4"/>
    <property type="match status" value="1"/>
</dbReference>
<dbReference type="EMBL" id="JADQBC010000058">
    <property type="protein sequence ID" value="MBR8828181.1"/>
    <property type="molecule type" value="Genomic_DNA"/>
</dbReference>
<evidence type="ECO:0000313" key="2">
    <source>
        <dbReference type="EMBL" id="MBR8828181.1"/>
    </source>
</evidence>
<accession>A0A941GS55</accession>
<gene>
    <name evidence="2" type="ORF">DSM107014_09845</name>
</gene>
<keyword evidence="1" id="KW-0677">Repeat</keyword>
<evidence type="ECO:0000256" key="1">
    <source>
        <dbReference type="ARBA" id="ARBA00022737"/>
    </source>
</evidence>
<evidence type="ECO:0000313" key="3">
    <source>
        <dbReference type="Proteomes" id="UP000767446"/>
    </source>
</evidence>
<organism evidence="2 3">
    <name type="scientific">Gomphosphaeria aponina SAG 52.96 = DSM 107014</name>
    <dbReference type="NCBI Taxonomy" id="1521640"/>
    <lineage>
        <taxon>Bacteria</taxon>
        <taxon>Bacillati</taxon>
        <taxon>Cyanobacteriota</taxon>
        <taxon>Cyanophyceae</taxon>
        <taxon>Oscillatoriophycideae</taxon>
        <taxon>Chroococcales</taxon>
        <taxon>Gomphosphaeriaceae</taxon>
        <taxon>Gomphosphaeria</taxon>
    </lineage>
</organism>
<dbReference type="AlphaFoldDB" id="A0A941GS55"/>
<dbReference type="Proteomes" id="UP000767446">
    <property type="component" value="Unassembled WGS sequence"/>
</dbReference>
<reference evidence="2" key="1">
    <citation type="submission" date="2021-02" db="EMBL/GenBank/DDBJ databases">
        <title>Metagenome analyses of Stigonema ocellatum DSM 106950, Chlorogloea purpurea SAG 13.99 and Gomphosphaeria aponina DSM 107014.</title>
        <authorList>
            <person name="Marter P."/>
            <person name="Huang S."/>
        </authorList>
    </citation>
    <scope>NUCLEOTIDE SEQUENCE</scope>
    <source>
        <strain evidence="2">JP213</strain>
    </source>
</reference>
<name>A0A941GS55_9CHRO</name>
<dbReference type="InterPro" id="IPR001646">
    <property type="entry name" value="5peptide_repeat"/>
</dbReference>
<protein>
    <submittedName>
        <fullName evidence="2">Pentapeptide repeat-containing protein</fullName>
    </submittedName>
</protein>
<dbReference type="PANTHER" id="PTHR47485">
    <property type="entry name" value="THYLAKOID LUMENAL 17.4 KDA PROTEIN, CHLOROPLASTIC"/>
    <property type="match status" value="1"/>
</dbReference>
<comment type="caution">
    <text evidence="2">The sequence shown here is derived from an EMBL/GenBank/DDBJ whole genome shotgun (WGS) entry which is preliminary data.</text>
</comment>
<dbReference type="SUPFAM" id="SSF141571">
    <property type="entry name" value="Pentapeptide repeat-like"/>
    <property type="match status" value="1"/>
</dbReference>